<protein>
    <recommendedName>
        <fullName evidence="6 7">Small ribosomal subunit protein bS18c</fullName>
    </recommendedName>
</protein>
<keyword evidence="9" id="KW-0934">Plastid</keyword>
<dbReference type="PRINTS" id="PR00974">
    <property type="entry name" value="RIBOSOMALS18"/>
</dbReference>
<keyword evidence="9" id="KW-0150">Chloroplast</keyword>
<organism evidence="9">
    <name type="scientific">Derbesia sp. WEST4838</name>
    <dbReference type="NCBI Taxonomy" id="1847751"/>
    <lineage>
        <taxon>Eukaryota</taxon>
        <taxon>Viridiplantae</taxon>
        <taxon>Chlorophyta</taxon>
        <taxon>core chlorophytes</taxon>
        <taxon>Ulvophyceae</taxon>
        <taxon>TCBD clade</taxon>
        <taxon>Bryopsidales</taxon>
        <taxon>Bryopsidineae</taxon>
        <taxon>Derbesiaceae</taxon>
        <taxon>Derbesia</taxon>
    </lineage>
</organism>
<dbReference type="PROSITE" id="PS00057">
    <property type="entry name" value="RIBOSOMAL_S18"/>
    <property type="match status" value="1"/>
</dbReference>
<dbReference type="InterPro" id="IPR018275">
    <property type="entry name" value="Ribosomal_bS18_CS"/>
</dbReference>
<comment type="subcellular location">
    <subcellularLocation>
        <location evidence="7">Plastid</location>
        <location evidence="7">Chloroplast</location>
    </subcellularLocation>
</comment>
<dbReference type="InterPro" id="IPR001648">
    <property type="entry name" value="Ribosomal_bS18"/>
</dbReference>
<dbReference type="GO" id="GO:0070181">
    <property type="term" value="F:small ribosomal subunit rRNA binding"/>
    <property type="evidence" value="ECO:0007669"/>
    <property type="project" value="TreeGrafter"/>
</dbReference>
<dbReference type="GO" id="GO:0006412">
    <property type="term" value="P:translation"/>
    <property type="evidence" value="ECO:0007669"/>
    <property type="project" value="UniProtKB-UniRule"/>
</dbReference>
<evidence type="ECO:0000256" key="6">
    <source>
        <dbReference type="ARBA" id="ARBA00035266"/>
    </source>
</evidence>
<evidence type="ECO:0000256" key="5">
    <source>
        <dbReference type="ARBA" id="ARBA00023274"/>
    </source>
</evidence>
<dbReference type="PANTHER" id="PTHR13479">
    <property type="entry name" value="30S RIBOSOMAL PROTEIN S18"/>
    <property type="match status" value="1"/>
</dbReference>
<keyword evidence="7" id="KW-0699">rRNA-binding</keyword>
<dbReference type="GO" id="GO:0005763">
    <property type="term" value="C:mitochondrial small ribosomal subunit"/>
    <property type="evidence" value="ECO:0007669"/>
    <property type="project" value="TreeGrafter"/>
</dbReference>
<proteinExistence type="inferred from homology"/>
<accession>A0A1C9JBI9</accession>
<evidence type="ECO:0000256" key="1">
    <source>
        <dbReference type="ARBA" id="ARBA00005589"/>
    </source>
</evidence>
<dbReference type="AlphaFoldDB" id="A0A1C9JBI9"/>
<evidence type="ECO:0000256" key="2">
    <source>
        <dbReference type="ARBA" id="ARBA00011458"/>
    </source>
</evidence>
<keyword evidence="3 7" id="KW-0694">RNA-binding</keyword>
<dbReference type="GeneID" id="29288704"/>
<dbReference type="InterPro" id="IPR036870">
    <property type="entry name" value="Ribosomal_bS18_sf"/>
</dbReference>
<gene>
    <name evidence="7 9" type="primary">rps18</name>
</gene>
<dbReference type="EMBL" id="KX808497">
    <property type="protein sequence ID" value="AOP19219.1"/>
    <property type="molecule type" value="Genomic_DNA"/>
</dbReference>
<geneLocation type="chloroplast" evidence="9"/>
<dbReference type="PANTHER" id="PTHR13479:SF40">
    <property type="entry name" value="SMALL RIBOSOMAL SUBUNIT PROTEIN BS18M"/>
    <property type="match status" value="1"/>
</dbReference>
<keyword evidence="4 7" id="KW-0689">Ribosomal protein</keyword>
<dbReference type="GO" id="GO:0003735">
    <property type="term" value="F:structural constituent of ribosome"/>
    <property type="evidence" value="ECO:0007669"/>
    <property type="project" value="InterPro"/>
</dbReference>
<dbReference type="SUPFAM" id="SSF46911">
    <property type="entry name" value="Ribosomal protein S18"/>
    <property type="match status" value="1"/>
</dbReference>
<evidence type="ECO:0000256" key="8">
    <source>
        <dbReference type="RuleBase" id="RU003910"/>
    </source>
</evidence>
<evidence type="ECO:0000256" key="4">
    <source>
        <dbReference type="ARBA" id="ARBA00022980"/>
    </source>
</evidence>
<dbReference type="NCBIfam" id="TIGR00165">
    <property type="entry name" value="S18"/>
    <property type="match status" value="1"/>
</dbReference>
<evidence type="ECO:0000256" key="3">
    <source>
        <dbReference type="ARBA" id="ARBA00022884"/>
    </source>
</evidence>
<comment type="subunit">
    <text evidence="2 7">Part of the 30S ribosomal subunit.</text>
</comment>
<keyword evidence="5 7" id="KW-0687">Ribonucleoprotein</keyword>
<dbReference type="RefSeq" id="YP_009306315.1">
    <property type="nucleotide sequence ID" value="NC_031367.1"/>
</dbReference>
<dbReference type="Pfam" id="PF01084">
    <property type="entry name" value="Ribosomal_S18"/>
    <property type="match status" value="1"/>
</dbReference>
<evidence type="ECO:0000256" key="7">
    <source>
        <dbReference type="HAMAP-Rule" id="MF_00270"/>
    </source>
</evidence>
<reference evidence="9" key="1">
    <citation type="journal article" date="2016" name="Genome Biol. Evol.">
        <title>Evolutionary Dynamics of Chloroplast Genomes in Low Light: A Case Study of the Endolithic Green Alga Ostreobium quekettii.</title>
        <authorList>
            <person name="R Marcelino V."/>
            <person name="Cremen M.C."/>
            <person name="Jackson C.J."/>
            <person name="Larkum A.A."/>
            <person name="Verbruggen H."/>
        </authorList>
    </citation>
    <scope>NUCLEOTIDE SEQUENCE</scope>
</reference>
<dbReference type="GO" id="GO:0009507">
    <property type="term" value="C:chloroplast"/>
    <property type="evidence" value="ECO:0007669"/>
    <property type="project" value="UniProtKB-SubCell"/>
</dbReference>
<reference evidence="9" key="2">
    <citation type="submission" date="2016-08" db="EMBL/GenBank/DDBJ databases">
        <authorList>
            <person name="Seilhamer J.J."/>
        </authorList>
    </citation>
    <scope>NUCLEOTIDE SEQUENCE</scope>
</reference>
<sequence length="78" mass="9439">MKKYNPRRRRRRKKRIKVKTKNINYKNITLLRHFISPNGKIIPRRLTKVTAKQQRKLCNSIKRARVVAFLPFISMSSF</sequence>
<dbReference type="HAMAP" id="MF_00270">
    <property type="entry name" value="Ribosomal_bS18"/>
    <property type="match status" value="1"/>
</dbReference>
<comment type="similarity">
    <text evidence="1 7 8">Belongs to the bacterial ribosomal protein bS18 family.</text>
</comment>
<dbReference type="Gene3D" id="4.10.640.10">
    <property type="entry name" value="Ribosomal protein S18"/>
    <property type="match status" value="1"/>
</dbReference>
<name>A0A1C9JBI9_9CHLO</name>
<evidence type="ECO:0000313" key="9">
    <source>
        <dbReference type="EMBL" id="AOP19219.1"/>
    </source>
</evidence>